<proteinExistence type="predicted"/>
<feature type="domain" description="SMB" evidence="8">
    <location>
        <begin position="515"/>
        <end position="557"/>
    </location>
</feature>
<dbReference type="Proteomes" id="UP001642483">
    <property type="component" value="Unassembled WGS sequence"/>
</dbReference>
<accession>A0ABP0FWR7</accession>
<dbReference type="PROSITE" id="PS50923">
    <property type="entry name" value="SUSHI"/>
    <property type="match status" value="8"/>
</dbReference>
<feature type="domain" description="Sushi" evidence="7">
    <location>
        <begin position="332"/>
        <end position="391"/>
    </location>
</feature>
<gene>
    <name evidence="9" type="ORF">CVLEPA_LOCUS15054</name>
</gene>
<protein>
    <submittedName>
        <fullName evidence="9">Uncharacterized protein</fullName>
    </submittedName>
</protein>
<evidence type="ECO:0000256" key="6">
    <source>
        <dbReference type="SAM" id="SignalP"/>
    </source>
</evidence>
<organism evidence="9 10">
    <name type="scientific">Clavelina lepadiformis</name>
    <name type="common">Light-bulb sea squirt</name>
    <name type="synonym">Ascidia lepadiformis</name>
    <dbReference type="NCBI Taxonomy" id="159417"/>
    <lineage>
        <taxon>Eukaryota</taxon>
        <taxon>Metazoa</taxon>
        <taxon>Chordata</taxon>
        <taxon>Tunicata</taxon>
        <taxon>Ascidiacea</taxon>
        <taxon>Aplousobranchia</taxon>
        <taxon>Clavelinidae</taxon>
        <taxon>Clavelina</taxon>
    </lineage>
</organism>
<sequence length="564" mass="64022">MQLVRIGTALFLLCVSQALGTFFDFHYRRNCYPQKIRDGSYSPEYKSFRLGKIIKYSCNKGYELKGYSTIRCGFSGWIHKAPVCRRRTVVCRKPREPDNGFIKPRNEVTFAVNEKIWFKCDAGYKLDGEAKDLTCRSNGKWSHPDPKCVITCRDIGAPEFGDFSPKQDVYVRNNKVSFTCDEGYELVGSEEIRCRSTGRWTDDEPVCEITCEDIRAPEFGDFSPKQDVYVRNNKVSFTCDEGYELVGSEEIRCRSTGRWTDTEPVCEETKPAFCPDPVAPEFGDFQFPQAVYTPGDEVTFDCIDPYRLEGSKKLTCLTSGRWSDKFPSCELLACPKIEGFENGEFGPVLDSYTVGVVVWFGCSRPYTLQGPKDVECLENGDWSSDFPVCAGPRGCEVPVDPENGSFGPVQRSYPVGSEVTFSCSDGFELDGEEILACAGDGEWSDLFPTCEPITNIGCLKPPTPEFGSFIPEQDFYGVGDKVWYRCNSGYDTKDNKDIECQENGEWSELVITCDKRKSCRGKCYERYSSSKDCNCHPTCLRYRNCCHDFYSECKYSDCLRFTYF</sequence>
<feature type="disulfide bond" evidence="5">
    <location>
        <begin position="302"/>
        <end position="329"/>
    </location>
</feature>
<dbReference type="PROSITE" id="PS00524">
    <property type="entry name" value="SMB_1"/>
    <property type="match status" value="1"/>
</dbReference>
<feature type="domain" description="Sushi" evidence="7">
    <location>
        <begin position="456"/>
        <end position="515"/>
    </location>
</feature>
<dbReference type="SMART" id="SM00032">
    <property type="entry name" value="CCP"/>
    <property type="match status" value="8"/>
</dbReference>
<dbReference type="PANTHER" id="PTHR19325">
    <property type="entry name" value="COMPLEMENT COMPONENT-RELATED SUSHI DOMAIN-CONTAINING"/>
    <property type="match status" value="1"/>
</dbReference>
<keyword evidence="1 5" id="KW-0768">Sushi</keyword>
<evidence type="ECO:0000256" key="4">
    <source>
        <dbReference type="ARBA" id="ARBA00023180"/>
    </source>
</evidence>
<dbReference type="EMBL" id="CAWYQH010000097">
    <property type="protein sequence ID" value="CAK8684051.1"/>
    <property type="molecule type" value="Genomic_DNA"/>
</dbReference>
<feature type="domain" description="Sushi" evidence="7">
    <location>
        <begin position="155"/>
        <end position="208"/>
    </location>
</feature>
<keyword evidence="3 5" id="KW-1015">Disulfide bond</keyword>
<feature type="chain" id="PRO_5045863086" evidence="6">
    <location>
        <begin position="21"/>
        <end position="564"/>
    </location>
</feature>
<comment type="caution">
    <text evidence="9">The sequence shown here is derived from an EMBL/GenBank/DDBJ whole genome shotgun (WGS) entry which is preliminary data.</text>
</comment>
<dbReference type="Gene3D" id="4.10.410.20">
    <property type="match status" value="1"/>
</dbReference>
<evidence type="ECO:0000313" key="10">
    <source>
        <dbReference type="Proteomes" id="UP001642483"/>
    </source>
</evidence>
<keyword evidence="10" id="KW-1185">Reference proteome</keyword>
<feature type="domain" description="Sushi" evidence="7">
    <location>
        <begin position="89"/>
        <end position="150"/>
    </location>
</feature>
<evidence type="ECO:0000256" key="1">
    <source>
        <dbReference type="ARBA" id="ARBA00022659"/>
    </source>
</evidence>
<dbReference type="PROSITE" id="PS50958">
    <property type="entry name" value="SMB_2"/>
    <property type="match status" value="1"/>
</dbReference>
<dbReference type="Gene3D" id="2.10.70.10">
    <property type="entry name" value="Complement Module, domain 1"/>
    <property type="match status" value="8"/>
</dbReference>
<comment type="caution">
    <text evidence="5">Lacks conserved residue(s) required for the propagation of feature annotation.</text>
</comment>
<feature type="signal peptide" evidence="6">
    <location>
        <begin position="1"/>
        <end position="20"/>
    </location>
</feature>
<feature type="domain" description="Sushi" evidence="7">
    <location>
        <begin position="29"/>
        <end position="86"/>
    </location>
</feature>
<feature type="disulfide bond" evidence="5">
    <location>
        <begin position="180"/>
        <end position="207"/>
    </location>
</feature>
<evidence type="ECO:0000259" key="8">
    <source>
        <dbReference type="PROSITE" id="PS50958"/>
    </source>
</evidence>
<feature type="domain" description="Sushi" evidence="7">
    <location>
        <begin position="272"/>
        <end position="331"/>
    </location>
</feature>
<feature type="domain" description="Sushi" evidence="7">
    <location>
        <begin position="393"/>
        <end position="452"/>
    </location>
</feature>
<dbReference type="CDD" id="cd00033">
    <property type="entry name" value="CCP"/>
    <property type="match status" value="8"/>
</dbReference>
<feature type="disulfide bond" evidence="5">
    <location>
        <begin position="239"/>
        <end position="266"/>
    </location>
</feature>
<dbReference type="Pfam" id="PF00084">
    <property type="entry name" value="Sushi"/>
    <property type="match status" value="8"/>
</dbReference>
<feature type="disulfide bond" evidence="5">
    <location>
        <begin position="362"/>
        <end position="389"/>
    </location>
</feature>
<evidence type="ECO:0000256" key="3">
    <source>
        <dbReference type="ARBA" id="ARBA00023157"/>
    </source>
</evidence>
<keyword evidence="6" id="KW-0732">Signal</keyword>
<keyword evidence="4" id="KW-0325">Glycoprotein</keyword>
<keyword evidence="2" id="KW-0677">Repeat</keyword>
<feature type="disulfide bond" evidence="5">
    <location>
        <begin position="423"/>
        <end position="450"/>
    </location>
</feature>
<dbReference type="InterPro" id="IPR001212">
    <property type="entry name" value="Somatomedin_B_dom"/>
</dbReference>
<name>A0ABP0FWR7_CLALP</name>
<reference evidence="9 10" key="1">
    <citation type="submission" date="2024-02" db="EMBL/GenBank/DDBJ databases">
        <authorList>
            <person name="Daric V."/>
            <person name="Darras S."/>
        </authorList>
    </citation>
    <scope>NUCLEOTIDE SEQUENCE [LARGE SCALE GENOMIC DNA]</scope>
</reference>
<dbReference type="SUPFAM" id="SSF90188">
    <property type="entry name" value="Somatomedin B domain"/>
    <property type="match status" value="1"/>
</dbReference>
<evidence type="ECO:0000313" key="9">
    <source>
        <dbReference type="EMBL" id="CAK8684051.1"/>
    </source>
</evidence>
<feature type="domain" description="Sushi" evidence="7">
    <location>
        <begin position="209"/>
        <end position="268"/>
    </location>
</feature>
<evidence type="ECO:0000259" key="7">
    <source>
        <dbReference type="PROSITE" id="PS50923"/>
    </source>
</evidence>
<feature type="disulfide bond" evidence="5">
    <location>
        <begin position="486"/>
        <end position="513"/>
    </location>
</feature>
<evidence type="ECO:0000256" key="5">
    <source>
        <dbReference type="PROSITE-ProRule" id="PRU00302"/>
    </source>
</evidence>
<dbReference type="SUPFAM" id="SSF57535">
    <property type="entry name" value="Complement control module/SCR domain"/>
    <property type="match status" value="8"/>
</dbReference>
<dbReference type="InterPro" id="IPR050350">
    <property type="entry name" value="Compl-Cell_Adhes-Reg"/>
</dbReference>
<dbReference type="InterPro" id="IPR000436">
    <property type="entry name" value="Sushi_SCR_CCP_dom"/>
</dbReference>
<evidence type="ECO:0000256" key="2">
    <source>
        <dbReference type="ARBA" id="ARBA00022737"/>
    </source>
</evidence>
<dbReference type="Pfam" id="PF01033">
    <property type="entry name" value="Somatomedin_B"/>
    <property type="match status" value="1"/>
</dbReference>
<dbReference type="PANTHER" id="PTHR19325:SF575">
    <property type="entry name" value="LOCOMOTION-RELATED PROTEIN HIKARU GENKI"/>
    <property type="match status" value="1"/>
</dbReference>
<dbReference type="InterPro" id="IPR035976">
    <property type="entry name" value="Sushi/SCR/CCP_sf"/>
</dbReference>
<dbReference type="SMART" id="SM00201">
    <property type="entry name" value="SO"/>
    <property type="match status" value="1"/>
</dbReference>
<dbReference type="InterPro" id="IPR036024">
    <property type="entry name" value="Somatomedin_B-like_dom_sf"/>
</dbReference>